<name>A0ABQ1IH73_9PROT</name>
<evidence type="ECO:0000256" key="9">
    <source>
        <dbReference type="ARBA" id="ARBA00023136"/>
    </source>
</evidence>
<keyword evidence="6 11" id="KW-0133">Cell shape</keyword>
<accession>A0ABQ1IH73</accession>
<comment type="function">
    <text evidence="11">Peptidoglycan polymerase that catalyzes glycan chain elongation from lipid-linked precursors.</text>
</comment>
<evidence type="ECO:0000313" key="14">
    <source>
        <dbReference type="Proteomes" id="UP000603352"/>
    </source>
</evidence>
<comment type="similarity">
    <text evidence="11">Belongs to the glycosyltransferase 51 family.</text>
</comment>
<feature type="transmembrane region" description="Helical" evidence="11">
    <location>
        <begin position="27"/>
        <end position="49"/>
    </location>
</feature>
<keyword evidence="3 11" id="KW-0328">Glycosyltransferase</keyword>
<evidence type="ECO:0000256" key="6">
    <source>
        <dbReference type="ARBA" id="ARBA00022960"/>
    </source>
</evidence>
<dbReference type="NCBIfam" id="TIGR02070">
    <property type="entry name" value="mono_pep_trsgly"/>
    <property type="match status" value="1"/>
</dbReference>
<keyword evidence="8 11" id="KW-1133">Transmembrane helix</keyword>
<keyword evidence="5 11" id="KW-0812">Transmembrane</keyword>
<reference evidence="14" key="1">
    <citation type="journal article" date="2019" name="Int. J. Syst. Evol. Microbiol.">
        <title>The Global Catalogue of Microorganisms (GCM) 10K type strain sequencing project: providing services to taxonomists for standard genome sequencing and annotation.</title>
        <authorList>
            <consortium name="The Broad Institute Genomics Platform"/>
            <consortium name="The Broad Institute Genome Sequencing Center for Infectious Disease"/>
            <person name="Wu L."/>
            <person name="Ma J."/>
        </authorList>
    </citation>
    <scope>NUCLEOTIDE SEQUENCE [LARGE SCALE GENOMIC DNA]</scope>
    <source>
        <strain evidence="14">CGMCC 1.10188</strain>
    </source>
</reference>
<dbReference type="SUPFAM" id="SSF53955">
    <property type="entry name" value="Lysozyme-like"/>
    <property type="match status" value="1"/>
</dbReference>
<keyword evidence="4 11" id="KW-0808">Transferase</keyword>
<dbReference type="InterPro" id="IPR023346">
    <property type="entry name" value="Lysozyme-like_dom_sf"/>
</dbReference>
<dbReference type="Proteomes" id="UP000603352">
    <property type="component" value="Unassembled WGS sequence"/>
</dbReference>
<dbReference type="InterPro" id="IPR011812">
    <property type="entry name" value="Pep_trsgly"/>
</dbReference>
<keyword evidence="2 11" id="KW-0997">Cell inner membrane</keyword>
<dbReference type="RefSeq" id="WP_188577206.1">
    <property type="nucleotide sequence ID" value="NZ_BMDZ01000018.1"/>
</dbReference>
<evidence type="ECO:0000256" key="5">
    <source>
        <dbReference type="ARBA" id="ARBA00022692"/>
    </source>
</evidence>
<dbReference type="InterPro" id="IPR001264">
    <property type="entry name" value="Glyco_trans_51"/>
</dbReference>
<sequence length="245" mass="27029">MSDPAPKPLATWLRRQLHPVLHRLWRILRAVLLTVLAVWAAMLVAYRWVDPPATPLMLIRLIDEGRIDYRPRGLDEIARSLPQSAIAAEDNNFCNHSAVDWPAVQVAIDDWRGGKALRGASTISMQTARNLFLWPGGGFLRKALEVPLAYAIELAWPKWRIVELYVNVAEWGPGLYGAEAAAQTHFDKPAAALTSREAALLAAVLPNPRRWSAGEPTRYIQGRANTIARRVGQLGPATACTAPPA</sequence>
<evidence type="ECO:0000256" key="1">
    <source>
        <dbReference type="ARBA" id="ARBA00022475"/>
    </source>
</evidence>
<protein>
    <recommendedName>
        <fullName evidence="11">Biosynthetic peptidoglycan transglycosylase</fullName>
        <ecNumber evidence="11">2.4.99.28</ecNumber>
    </recommendedName>
    <alternativeName>
        <fullName evidence="11">Glycan polymerase</fullName>
    </alternativeName>
    <alternativeName>
        <fullName evidence="11">Peptidoglycan glycosyltransferase MtgA</fullName>
        <shortName evidence="11">PGT</shortName>
    </alternativeName>
</protein>
<keyword evidence="10 11" id="KW-0961">Cell wall biogenesis/degradation</keyword>
<dbReference type="EMBL" id="BMDZ01000018">
    <property type="protein sequence ID" value="GGB37897.1"/>
    <property type="molecule type" value="Genomic_DNA"/>
</dbReference>
<keyword evidence="9 11" id="KW-0472">Membrane</keyword>
<evidence type="ECO:0000256" key="2">
    <source>
        <dbReference type="ARBA" id="ARBA00022519"/>
    </source>
</evidence>
<evidence type="ECO:0000256" key="4">
    <source>
        <dbReference type="ARBA" id="ARBA00022679"/>
    </source>
</evidence>
<dbReference type="InterPro" id="IPR036950">
    <property type="entry name" value="PBP_transglycosylase"/>
</dbReference>
<comment type="pathway">
    <text evidence="11">Cell wall biogenesis; peptidoglycan biosynthesis.</text>
</comment>
<dbReference type="Gene3D" id="1.10.3810.10">
    <property type="entry name" value="Biosynthetic peptidoglycan transglycosylase-like"/>
    <property type="match status" value="1"/>
</dbReference>
<feature type="domain" description="Glycosyl transferase family 51" evidence="12">
    <location>
        <begin position="74"/>
        <end position="230"/>
    </location>
</feature>
<evidence type="ECO:0000256" key="10">
    <source>
        <dbReference type="ARBA" id="ARBA00023316"/>
    </source>
</evidence>
<organism evidence="13 14">
    <name type="scientific">Tistrella bauzanensis</name>
    <dbReference type="NCBI Taxonomy" id="657419"/>
    <lineage>
        <taxon>Bacteria</taxon>
        <taxon>Pseudomonadati</taxon>
        <taxon>Pseudomonadota</taxon>
        <taxon>Alphaproteobacteria</taxon>
        <taxon>Geminicoccales</taxon>
        <taxon>Geminicoccaceae</taxon>
        <taxon>Tistrella</taxon>
    </lineage>
</organism>
<evidence type="ECO:0000256" key="8">
    <source>
        <dbReference type="ARBA" id="ARBA00022989"/>
    </source>
</evidence>
<comment type="catalytic activity">
    <reaction evidence="11">
        <text>[GlcNAc-(1-&gt;4)-Mur2Ac(oyl-L-Ala-gamma-D-Glu-L-Lys-D-Ala-D-Ala)](n)-di-trans,octa-cis-undecaprenyl diphosphate + beta-D-GlcNAc-(1-&gt;4)-Mur2Ac(oyl-L-Ala-gamma-D-Glu-L-Lys-D-Ala-D-Ala)-di-trans,octa-cis-undecaprenyl diphosphate = [GlcNAc-(1-&gt;4)-Mur2Ac(oyl-L-Ala-gamma-D-Glu-L-Lys-D-Ala-D-Ala)](n+1)-di-trans,octa-cis-undecaprenyl diphosphate + di-trans,octa-cis-undecaprenyl diphosphate + H(+)</text>
        <dbReference type="Rhea" id="RHEA:23708"/>
        <dbReference type="Rhea" id="RHEA-COMP:9602"/>
        <dbReference type="Rhea" id="RHEA-COMP:9603"/>
        <dbReference type="ChEBI" id="CHEBI:15378"/>
        <dbReference type="ChEBI" id="CHEBI:58405"/>
        <dbReference type="ChEBI" id="CHEBI:60033"/>
        <dbReference type="ChEBI" id="CHEBI:78435"/>
        <dbReference type="EC" id="2.4.99.28"/>
    </reaction>
</comment>
<evidence type="ECO:0000256" key="7">
    <source>
        <dbReference type="ARBA" id="ARBA00022984"/>
    </source>
</evidence>
<evidence type="ECO:0000259" key="12">
    <source>
        <dbReference type="Pfam" id="PF00912"/>
    </source>
</evidence>
<dbReference type="HAMAP" id="MF_00766">
    <property type="entry name" value="PGT_MtgA"/>
    <property type="match status" value="1"/>
</dbReference>
<keyword evidence="14" id="KW-1185">Reference proteome</keyword>
<evidence type="ECO:0000313" key="13">
    <source>
        <dbReference type="EMBL" id="GGB37897.1"/>
    </source>
</evidence>
<gene>
    <name evidence="11 13" type="primary">mtgA</name>
    <name evidence="13" type="ORF">GCM10011505_19260</name>
</gene>
<evidence type="ECO:0000256" key="11">
    <source>
        <dbReference type="HAMAP-Rule" id="MF_00766"/>
    </source>
</evidence>
<dbReference type="PANTHER" id="PTHR30400:SF0">
    <property type="entry name" value="BIOSYNTHETIC PEPTIDOGLYCAN TRANSGLYCOSYLASE"/>
    <property type="match status" value="1"/>
</dbReference>
<dbReference type="PANTHER" id="PTHR30400">
    <property type="entry name" value="MONOFUNCTIONAL BIOSYNTHETIC PEPTIDOGLYCAN TRANSGLYCOSYLASE"/>
    <property type="match status" value="1"/>
</dbReference>
<keyword evidence="7 11" id="KW-0573">Peptidoglycan synthesis</keyword>
<keyword evidence="1 11" id="KW-1003">Cell membrane</keyword>
<proteinExistence type="inferred from homology"/>
<evidence type="ECO:0000256" key="3">
    <source>
        <dbReference type="ARBA" id="ARBA00022676"/>
    </source>
</evidence>
<comment type="subcellular location">
    <subcellularLocation>
        <location evidence="11">Cell inner membrane</location>
        <topology evidence="11">Single-pass membrane protein</topology>
    </subcellularLocation>
</comment>
<dbReference type="Pfam" id="PF00912">
    <property type="entry name" value="Transgly"/>
    <property type="match status" value="1"/>
</dbReference>
<comment type="caution">
    <text evidence="13">The sequence shown here is derived from an EMBL/GenBank/DDBJ whole genome shotgun (WGS) entry which is preliminary data.</text>
</comment>
<dbReference type="EC" id="2.4.99.28" evidence="11"/>